<dbReference type="Pfam" id="PF06985">
    <property type="entry name" value="HET"/>
    <property type="match status" value="1"/>
</dbReference>
<comment type="caution">
    <text evidence="3">The sequence shown here is derived from an EMBL/GenBank/DDBJ whole genome shotgun (WGS) entry which is preliminary data.</text>
</comment>
<accession>A0ABR2HMP8</accession>
<keyword evidence="4" id="KW-1185">Reference proteome</keyword>
<protein>
    <submittedName>
        <fullName evidence="3">HET-domain-containing protein</fullName>
    </submittedName>
</protein>
<sequence length="508" mass="56208">MGPGPSTLASSSLCNTCRGLCENGAGWCWAPDATGKERPFFYLHHRRLSALFAKAKAGCGLCSLFCSGFGLEDCKELIGGDRCETEAEKRRLLLDVSQQDSKIVQLVANAHDHTSDPESGKRRSYEESDLESLRSAFGRERLIIKWQLPECSSEHDTLPAFLSVSWLGSRHTAIHNPNMSPIRVVVKHGDDEPKEIPTRLIDVNSNEPQNVRLVNTHRGSKAVYACLSYCWGQGGQYCTYKHNIKEHMQRICVSDLPAAVADAIRLCRALRIPFLWVDALCIVQDDEVDWNREAAAMASIYGSAALTISTPRVGAFPPPIALWQYHDDVRVPPWRRLTRDTDKLPALAGLAAQFRAYKYATCPRQQQYEYVAGLWWCGSSTSDDTELPQGLLWLGDPLPGKSLSRPAVYRAPSWSWAAVDGPIQFHGSGVSGVSKMQILDVFCDYECPGSLPSARAGWIDSQGLLRRAWPFEISYREGLGLTTGVEGHGEVKDDDRCSLRSGVETGCS</sequence>
<dbReference type="PANTHER" id="PTHR33112:SF16">
    <property type="entry name" value="HETEROKARYON INCOMPATIBILITY DOMAIN-CONTAINING PROTEIN"/>
    <property type="match status" value="1"/>
</dbReference>
<name>A0ABR2HMP8_9PEZI</name>
<dbReference type="Proteomes" id="UP001390339">
    <property type="component" value="Unassembled WGS sequence"/>
</dbReference>
<gene>
    <name evidence="3" type="ORF">PGQ11_015624</name>
</gene>
<feature type="region of interest" description="Disordered" evidence="1">
    <location>
        <begin position="108"/>
        <end position="127"/>
    </location>
</feature>
<evidence type="ECO:0000313" key="4">
    <source>
        <dbReference type="Proteomes" id="UP001390339"/>
    </source>
</evidence>
<organism evidence="3 4">
    <name type="scientific">Apiospora arundinis</name>
    <dbReference type="NCBI Taxonomy" id="335852"/>
    <lineage>
        <taxon>Eukaryota</taxon>
        <taxon>Fungi</taxon>
        <taxon>Dikarya</taxon>
        <taxon>Ascomycota</taxon>
        <taxon>Pezizomycotina</taxon>
        <taxon>Sordariomycetes</taxon>
        <taxon>Xylariomycetidae</taxon>
        <taxon>Amphisphaeriales</taxon>
        <taxon>Apiosporaceae</taxon>
        <taxon>Apiospora</taxon>
    </lineage>
</organism>
<proteinExistence type="predicted"/>
<feature type="compositionally biased region" description="Basic and acidic residues" evidence="1">
    <location>
        <begin position="110"/>
        <end position="126"/>
    </location>
</feature>
<feature type="domain" description="Heterokaryon incompatibility" evidence="2">
    <location>
        <begin position="224"/>
        <end position="309"/>
    </location>
</feature>
<dbReference type="EMBL" id="JAPCWZ010000010">
    <property type="protein sequence ID" value="KAK8849144.1"/>
    <property type="molecule type" value="Genomic_DNA"/>
</dbReference>
<dbReference type="PANTHER" id="PTHR33112">
    <property type="entry name" value="DOMAIN PROTEIN, PUTATIVE-RELATED"/>
    <property type="match status" value="1"/>
</dbReference>
<evidence type="ECO:0000259" key="2">
    <source>
        <dbReference type="Pfam" id="PF06985"/>
    </source>
</evidence>
<evidence type="ECO:0000256" key="1">
    <source>
        <dbReference type="SAM" id="MobiDB-lite"/>
    </source>
</evidence>
<evidence type="ECO:0000313" key="3">
    <source>
        <dbReference type="EMBL" id="KAK8849144.1"/>
    </source>
</evidence>
<dbReference type="InterPro" id="IPR010730">
    <property type="entry name" value="HET"/>
</dbReference>
<reference evidence="3 4" key="1">
    <citation type="journal article" date="2024" name="IMA Fungus">
        <title>Apiospora arundinis, a panoply of carbohydrate-active enzymes and secondary metabolites.</title>
        <authorList>
            <person name="Sorensen T."/>
            <person name="Petersen C."/>
            <person name="Muurmann A.T."/>
            <person name="Christiansen J.V."/>
            <person name="Brundto M.L."/>
            <person name="Overgaard C.K."/>
            <person name="Boysen A.T."/>
            <person name="Wollenberg R.D."/>
            <person name="Larsen T.O."/>
            <person name="Sorensen J.L."/>
            <person name="Nielsen K.L."/>
            <person name="Sondergaard T.E."/>
        </authorList>
    </citation>
    <scope>NUCLEOTIDE SEQUENCE [LARGE SCALE GENOMIC DNA]</scope>
    <source>
        <strain evidence="3 4">AAU 773</strain>
    </source>
</reference>